<protein>
    <submittedName>
        <fullName evidence="1">Uncharacterized protein</fullName>
    </submittedName>
</protein>
<sequence>MSTIQRVNPDGMMSSPGFSLAIVAEGSGKPLTSAGRTPSTSKTG</sequence>
<evidence type="ECO:0000313" key="1">
    <source>
        <dbReference type="EMBL" id="MFD1144175.1"/>
    </source>
</evidence>
<comment type="caution">
    <text evidence="1">The sequence shown here is derived from an EMBL/GenBank/DDBJ whole genome shotgun (WGS) entry which is preliminary data.</text>
</comment>
<keyword evidence="2" id="KW-1185">Reference proteome</keyword>
<dbReference type="Proteomes" id="UP001597116">
    <property type="component" value="Unassembled WGS sequence"/>
</dbReference>
<accession>A0ABW3QIR1</accession>
<gene>
    <name evidence="1" type="ORF">ACFQ4C_23825</name>
</gene>
<name>A0ABW3QIR1_9BACT</name>
<evidence type="ECO:0000313" key="2">
    <source>
        <dbReference type="Proteomes" id="UP001597116"/>
    </source>
</evidence>
<organism evidence="1 2">
    <name type="scientific">Larkinella insperata</name>
    <dbReference type="NCBI Taxonomy" id="332158"/>
    <lineage>
        <taxon>Bacteria</taxon>
        <taxon>Pseudomonadati</taxon>
        <taxon>Bacteroidota</taxon>
        <taxon>Cytophagia</taxon>
        <taxon>Cytophagales</taxon>
        <taxon>Spirosomataceae</taxon>
        <taxon>Larkinella</taxon>
    </lineage>
</organism>
<dbReference type="EMBL" id="JBHTLP010000021">
    <property type="protein sequence ID" value="MFD1144175.1"/>
    <property type="molecule type" value="Genomic_DNA"/>
</dbReference>
<reference evidence="2" key="1">
    <citation type="journal article" date="2019" name="Int. J. Syst. Evol. Microbiol.">
        <title>The Global Catalogue of Microorganisms (GCM) 10K type strain sequencing project: providing services to taxonomists for standard genome sequencing and annotation.</title>
        <authorList>
            <consortium name="The Broad Institute Genomics Platform"/>
            <consortium name="The Broad Institute Genome Sequencing Center for Infectious Disease"/>
            <person name="Wu L."/>
            <person name="Ma J."/>
        </authorList>
    </citation>
    <scope>NUCLEOTIDE SEQUENCE [LARGE SCALE GENOMIC DNA]</scope>
    <source>
        <strain evidence="2">CCUG 55608</strain>
    </source>
</reference>
<proteinExistence type="predicted"/>
<dbReference type="RefSeq" id="WP_265989026.1">
    <property type="nucleotide sequence ID" value="NZ_CP110973.1"/>
</dbReference>